<comment type="caution">
    <text evidence="3">The sequence shown here is derived from an EMBL/GenBank/DDBJ whole genome shotgun (WGS) entry which is preliminary data.</text>
</comment>
<evidence type="ECO:0000256" key="1">
    <source>
        <dbReference type="SAM" id="MobiDB-lite"/>
    </source>
</evidence>
<sequence length="257" mass="28102">MKQQWKQWSAKFDAISMRERLMVGGAVLAAIVFIINTLMIEPALAREKALKSQVMQQRNAMSAMSLEVVQRELAALNDPDKDAKQRLAQLTLDNQRMRDALRTMQKGLVAPERMGALLQQLLGNSRLKLVSLKTLPARGMSDGKFAEPEPVAGPAPGPAPMPGLSLMPPAPAPAGAQGQAAATATPPVKQEELLYRHGVQIVVEGSYLDMVAYMQALEAMPEQLFWGKATLNAQQYPKATLSLTLYTLSLDQKWIAL</sequence>
<keyword evidence="2" id="KW-0812">Transmembrane</keyword>
<feature type="compositionally biased region" description="Pro residues" evidence="1">
    <location>
        <begin position="151"/>
        <end position="161"/>
    </location>
</feature>
<proteinExistence type="predicted"/>
<feature type="region of interest" description="Disordered" evidence="1">
    <location>
        <begin position="141"/>
        <end position="163"/>
    </location>
</feature>
<dbReference type="EMBL" id="WKJJ01000004">
    <property type="protein sequence ID" value="MRV71490.1"/>
    <property type="molecule type" value="Genomic_DNA"/>
</dbReference>
<reference evidence="3 4" key="1">
    <citation type="submission" date="2019-11" db="EMBL/GenBank/DDBJ databases">
        <title>Novel species isolated from a subtropical stream in China.</title>
        <authorList>
            <person name="Lu H."/>
        </authorList>
    </citation>
    <scope>NUCLEOTIDE SEQUENCE [LARGE SCALE GENOMIC DNA]</scope>
    <source>
        <strain evidence="3 4">FT92W</strain>
    </source>
</reference>
<keyword evidence="4" id="KW-1185">Reference proteome</keyword>
<accession>A0A7X2LQL9</accession>
<keyword evidence="2" id="KW-0472">Membrane</keyword>
<evidence type="ECO:0000313" key="3">
    <source>
        <dbReference type="EMBL" id="MRV71490.1"/>
    </source>
</evidence>
<evidence type="ECO:0008006" key="5">
    <source>
        <dbReference type="Google" id="ProtNLM"/>
    </source>
</evidence>
<feature type="transmembrane region" description="Helical" evidence="2">
    <location>
        <begin position="21"/>
        <end position="40"/>
    </location>
</feature>
<organism evidence="3 4">
    <name type="scientific">Pseudoduganella rivuli</name>
    <dbReference type="NCBI Taxonomy" id="2666085"/>
    <lineage>
        <taxon>Bacteria</taxon>
        <taxon>Pseudomonadati</taxon>
        <taxon>Pseudomonadota</taxon>
        <taxon>Betaproteobacteria</taxon>
        <taxon>Burkholderiales</taxon>
        <taxon>Oxalobacteraceae</taxon>
        <taxon>Telluria group</taxon>
        <taxon>Pseudoduganella</taxon>
    </lineage>
</organism>
<protein>
    <recommendedName>
        <fullName evidence="5">MSHA biogenesis protein MshJ</fullName>
    </recommendedName>
</protein>
<gene>
    <name evidence="3" type="ORF">GJ700_07110</name>
</gene>
<keyword evidence="2" id="KW-1133">Transmembrane helix</keyword>
<dbReference type="Proteomes" id="UP000446768">
    <property type="component" value="Unassembled WGS sequence"/>
</dbReference>
<dbReference type="RefSeq" id="WP_154372073.1">
    <property type="nucleotide sequence ID" value="NZ_WKJJ01000004.1"/>
</dbReference>
<evidence type="ECO:0000256" key="2">
    <source>
        <dbReference type="SAM" id="Phobius"/>
    </source>
</evidence>
<dbReference type="AlphaFoldDB" id="A0A7X2LQL9"/>
<evidence type="ECO:0000313" key="4">
    <source>
        <dbReference type="Proteomes" id="UP000446768"/>
    </source>
</evidence>
<name>A0A7X2LQL9_9BURK</name>